<dbReference type="PROSITE" id="PS50157">
    <property type="entry name" value="ZINC_FINGER_C2H2_2"/>
    <property type="match status" value="2"/>
</dbReference>
<dbReference type="SMART" id="SM00355">
    <property type="entry name" value="ZnF_C2H2"/>
    <property type="match status" value="2"/>
</dbReference>
<keyword evidence="1" id="KW-0479">Metal-binding</keyword>
<comment type="caution">
    <text evidence="4">The sequence shown here is derived from an EMBL/GenBank/DDBJ whole genome shotgun (WGS) entry which is preliminary data.</text>
</comment>
<dbReference type="Proteomes" id="UP001209540">
    <property type="component" value="Unassembled WGS sequence"/>
</dbReference>
<gene>
    <name evidence="4" type="ORF">BDA99DRAFT_610112</name>
</gene>
<dbReference type="EMBL" id="JAIXMP010000058">
    <property type="protein sequence ID" value="KAI9244563.1"/>
    <property type="molecule type" value="Genomic_DNA"/>
</dbReference>
<dbReference type="InterPro" id="IPR013087">
    <property type="entry name" value="Znf_C2H2_type"/>
</dbReference>
<dbReference type="InterPro" id="IPR036236">
    <property type="entry name" value="Znf_C2H2_sf"/>
</dbReference>
<evidence type="ECO:0000313" key="5">
    <source>
        <dbReference type="Proteomes" id="UP001209540"/>
    </source>
</evidence>
<feature type="compositionally biased region" description="Basic and acidic residues" evidence="2">
    <location>
        <begin position="233"/>
        <end position="243"/>
    </location>
</feature>
<feature type="compositionally biased region" description="Polar residues" evidence="2">
    <location>
        <begin position="212"/>
        <end position="229"/>
    </location>
</feature>
<feature type="region of interest" description="Disordered" evidence="2">
    <location>
        <begin position="212"/>
        <end position="275"/>
    </location>
</feature>
<keyword evidence="1" id="KW-0863">Zinc-finger</keyword>
<dbReference type="Gene3D" id="3.30.160.60">
    <property type="entry name" value="Classic Zinc Finger"/>
    <property type="match status" value="1"/>
</dbReference>
<name>A0AAD5P790_9FUNG</name>
<keyword evidence="1" id="KW-0862">Zinc</keyword>
<dbReference type="Pfam" id="PF13912">
    <property type="entry name" value="zf-C2H2_6"/>
    <property type="match status" value="1"/>
</dbReference>
<organism evidence="4 5">
    <name type="scientific">Phascolomyces articulosus</name>
    <dbReference type="NCBI Taxonomy" id="60185"/>
    <lineage>
        <taxon>Eukaryota</taxon>
        <taxon>Fungi</taxon>
        <taxon>Fungi incertae sedis</taxon>
        <taxon>Mucoromycota</taxon>
        <taxon>Mucoromycotina</taxon>
        <taxon>Mucoromycetes</taxon>
        <taxon>Mucorales</taxon>
        <taxon>Lichtheimiaceae</taxon>
        <taxon>Phascolomyces</taxon>
    </lineage>
</organism>
<accession>A0AAD5P790</accession>
<dbReference type="GO" id="GO:0008270">
    <property type="term" value="F:zinc ion binding"/>
    <property type="evidence" value="ECO:0007669"/>
    <property type="project" value="UniProtKB-KW"/>
</dbReference>
<protein>
    <recommendedName>
        <fullName evidence="3">C2H2-type domain-containing protein</fullName>
    </recommendedName>
</protein>
<dbReference type="SUPFAM" id="SSF57667">
    <property type="entry name" value="beta-beta-alpha zinc fingers"/>
    <property type="match status" value="1"/>
</dbReference>
<reference evidence="4" key="1">
    <citation type="journal article" date="2022" name="IScience">
        <title>Evolution of zygomycete secretomes and the origins of terrestrial fungal ecologies.</title>
        <authorList>
            <person name="Chang Y."/>
            <person name="Wang Y."/>
            <person name="Mondo S."/>
            <person name="Ahrendt S."/>
            <person name="Andreopoulos W."/>
            <person name="Barry K."/>
            <person name="Beard J."/>
            <person name="Benny G.L."/>
            <person name="Blankenship S."/>
            <person name="Bonito G."/>
            <person name="Cuomo C."/>
            <person name="Desiro A."/>
            <person name="Gervers K.A."/>
            <person name="Hundley H."/>
            <person name="Kuo A."/>
            <person name="LaButti K."/>
            <person name="Lang B.F."/>
            <person name="Lipzen A."/>
            <person name="O'Donnell K."/>
            <person name="Pangilinan J."/>
            <person name="Reynolds N."/>
            <person name="Sandor L."/>
            <person name="Smith M.E."/>
            <person name="Tsang A."/>
            <person name="Grigoriev I.V."/>
            <person name="Stajich J.E."/>
            <person name="Spatafora J.W."/>
        </authorList>
    </citation>
    <scope>NUCLEOTIDE SEQUENCE</scope>
    <source>
        <strain evidence="4">RSA 2281</strain>
    </source>
</reference>
<dbReference type="AlphaFoldDB" id="A0AAD5P790"/>
<dbReference type="PROSITE" id="PS00028">
    <property type="entry name" value="ZINC_FINGER_C2H2_1"/>
    <property type="match status" value="1"/>
</dbReference>
<keyword evidence="5" id="KW-1185">Reference proteome</keyword>
<evidence type="ECO:0000256" key="2">
    <source>
        <dbReference type="SAM" id="MobiDB-lite"/>
    </source>
</evidence>
<feature type="domain" description="C2H2-type" evidence="3">
    <location>
        <begin position="306"/>
        <end position="329"/>
    </location>
</feature>
<feature type="compositionally biased region" description="Low complexity" evidence="2">
    <location>
        <begin position="262"/>
        <end position="272"/>
    </location>
</feature>
<proteinExistence type="predicted"/>
<evidence type="ECO:0000259" key="3">
    <source>
        <dbReference type="PROSITE" id="PS50157"/>
    </source>
</evidence>
<feature type="domain" description="C2H2-type" evidence="3">
    <location>
        <begin position="278"/>
        <end position="306"/>
    </location>
</feature>
<reference evidence="4" key="2">
    <citation type="submission" date="2023-02" db="EMBL/GenBank/DDBJ databases">
        <authorList>
            <consortium name="DOE Joint Genome Institute"/>
            <person name="Mondo S.J."/>
            <person name="Chang Y."/>
            <person name="Wang Y."/>
            <person name="Ahrendt S."/>
            <person name="Andreopoulos W."/>
            <person name="Barry K."/>
            <person name="Beard J."/>
            <person name="Benny G.L."/>
            <person name="Blankenship S."/>
            <person name="Bonito G."/>
            <person name="Cuomo C."/>
            <person name="Desiro A."/>
            <person name="Gervers K.A."/>
            <person name="Hundley H."/>
            <person name="Kuo A."/>
            <person name="LaButti K."/>
            <person name="Lang B.F."/>
            <person name="Lipzen A."/>
            <person name="O'Donnell K."/>
            <person name="Pangilinan J."/>
            <person name="Reynolds N."/>
            <person name="Sandor L."/>
            <person name="Smith M.W."/>
            <person name="Tsang A."/>
            <person name="Grigoriev I.V."/>
            <person name="Stajich J.E."/>
            <person name="Spatafora J.W."/>
        </authorList>
    </citation>
    <scope>NUCLEOTIDE SEQUENCE</scope>
    <source>
        <strain evidence="4">RSA 2281</strain>
    </source>
</reference>
<dbReference type="Pfam" id="PF00096">
    <property type="entry name" value="zf-C2H2"/>
    <property type="match status" value="1"/>
</dbReference>
<feature type="region of interest" description="Disordered" evidence="2">
    <location>
        <begin position="166"/>
        <end position="190"/>
    </location>
</feature>
<sequence>MFNSEFLLSKIQPPDFLFYDRTKPMHQDMLNAWNMAKTRAILSNWTSLPDLYNRIHFELDKELQEMKCVIDWMKKGSLPPNNTSNLGQIVMETTTNNNHNNSNASLSSLHYPPTPLEESHLVYTANSHTGVADYFHQQAPHSVVGTSLPARQQFASMASSLAPSMTTSSSTHFGMTPSKELHHSFSPRSATSAPIDFLASATNAAANVRIPTPQQQATASTANDVSNTVDPLVKGRHDAKKNDTTSQRQYKNAGSKRRRNNSTRSSTTSGRGSNDKGGECLICNRTYVRQRDLKRHQRTSHSDTSIICTSCNKQFSRQDTLNRHRKSDTACLKNQRNMKRKASRDQD</sequence>
<evidence type="ECO:0000256" key="1">
    <source>
        <dbReference type="PROSITE-ProRule" id="PRU00042"/>
    </source>
</evidence>
<evidence type="ECO:0000313" key="4">
    <source>
        <dbReference type="EMBL" id="KAI9244563.1"/>
    </source>
</evidence>